<keyword evidence="1" id="KW-0805">Transcription regulation</keyword>
<evidence type="ECO:0000313" key="6">
    <source>
        <dbReference type="EMBL" id="TFV99714.1"/>
    </source>
</evidence>
<sequence>MPKVTEEHRIARRTEIAQAAMRCFARKGFEGTSVADIIAESGLSAGAIYGHYKSKNELIQLAVSELLGQRMAEVQTALQREELMEPGELIGVFLRGVEREFGNLSVLLQLWAAAATDAGLRGVADTIAGTIRGVFQTYLAAWHVRSTGLSESEAQARASREAWVYIGICQGYMVQSTIFEAFDAEAYIETSAALLAR</sequence>
<dbReference type="PRINTS" id="PR00455">
    <property type="entry name" value="HTHTETR"/>
</dbReference>
<dbReference type="InterPro" id="IPR001647">
    <property type="entry name" value="HTH_TetR"/>
</dbReference>
<dbReference type="PROSITE" id="PS50977">
    <property type="entry name" value="HTH_TETR_2"/>
    <property type="match status" value="1"/>
</dbReference>
<accession>A0A4Y9R4Z9</accession>
<comment type="caution">
    <text evidence="6">The sequence shown here is derived from an EMBL/GenBank/DDBJ whole genome shotgun (WGS) entry which is preliminary data.</text>
</comment>
<name>A0A4Y9R4Z9_9MICO</name>
<gene>
    <name evidence="6" type="ORF">E4M00_00460</name>
</gene>
<dbReference type="GO" id="GO:0000976">
    <property type="term" value="F:transcription cis-regulatory region binding"/>
    <property type="evidence" value="ECO:0007669"/>
    <property type="project" value="TreeGrafter"/>
</dbReference>
<evidence type="ECO:0000313" key="7">
    <source>
        <dbReference type="Proteomes" id="UP000298127"/>
    </source>
</evidence>
<dbReference type="Gene3D" id="1.10.357.10">
    <property type="entry name" value="Tetracycline Repressor, domain 2"/>
    <property type="match status" value="1"/>
</dbReference>
<proteinExistence type="predicted"/>
<keyword evidence="3" id="KW-0804">Transcription</keyword>
<reference evidence="6 7" key="1">
    <citation type="journal article" date="2018" name="J. Microbiol.">
        <title>Leifsonia flava sp. nov., a novel actinobacterium isolated from the rhizosphere of Aquilegia viridiflora.</title>
        <authorList>
            <person name="Cai Y."/>
            <person name="Tao W.Z."/>
            <person name="Ma Y.J."/>
            <person name="Cheng J."/>
            <person name="Zhang M.Y."/>
            <person name="Zhang Y.X."/>
        </authorList>
    </citation>
    <scope>NUCLEOTIDE SEQUENCE [LARGE SCALE GENOMIC DNA]</scope>
    <source>
        <strain evidence="6 7">SYP-B2174</strain>
    </source>
</reference>
<evidence type="ECO:0000259" key="5">
    <source>
        <dbReference type="PROSITE" id="PS50977"/>
    </source>
</evidence>
<dbReference type="InterPro" id="IPR009057">
    <property type="entry name" value="Homeodomain-like_sf"/>
</dbReference>
<dbReference type="RefSeq" id="WP_135118614.1">
    <property type="nucleotide sequence ID" value="NZ_SPQZ01000001.1"/>
</dbReference>
<evidence type="ECO:0000256" key="3">
    <source>
        <dbReference type="ARBA" id="ARBA00023163"/>
    </source>
</evidence>
<dbReference type="PANTHER" id="PTHR30055">
    <property type="entry name" value="HTH-TYPE TRANSCRIPTIONAL REGULATOR RUTR"/>
    <property type="match status" value="1"/>
</dbReference>
<keyword evidence="7" id="KW-1185">Reference proteome</keyword>
<evidence type="ECO:0000256" key="4">
    <source>
        <dbReference type="PROSITE-ProRule" id="PRU00335"/>
    </source>
</evidence>
<dbReference type="AlphaFoldDB" id="A0A4Y9R4Z9"/>
<evidence type="ECO:0000256" key="2">
    <source>
        <dbReference type="ARBA" id="ARBA00023125"/>
    </source>
</evidence>
<feature type="DNA-binding region" description="H-T-H motif" evidence="4">
    <location>
        <begin position="33"/>
        <end position="52"/>
    </location>
</feature>
<dbReference type="GO" id="GO:0003700">
    <property type="term" value="F:DNA-binding transcription factor activity"/>
    <property type="evidence" value="ECO:0007669"/>
    <property type="project" value="TreeGrafter"/>
</dbReference>
<protein>
    <submittedName>
        <fullName evidence="6">TetR/AcrR family transcriptional regulator</fullName>
    </submittedName>
</protein>
<dbReference type="Pfam" id="PF00440">
    <property type="entry name" value="TetR_N"/>
    <property type="match status" value="1"/>
</dbReference>
<dbReference type="PANTHER" id="PTHR30055:SF234">
    <property type="entry name" value="HTH-TYPE TRANSCRIPTIONAL REGULATOR BETI"/>
    <property type="match status" value="1"/>
</dbReference>
<keyword evidence="2 4" id="KW-0238">DNA-binding</keyword>
<organism evidence="6 7">
    <name type="scientific">Orlajensenia leifsoniae</name>
    <dbReference type="NCBI Taxonomy" id="2561933"/>
    <lineage>
        <taxon>Bacteria</taxon>
        <taxon>Bacillati</taxon>
        <taxon>Actinomycetota</taxon>
        <taxon>Actinomycetes</taxon>
        <taxon>Micrococcales</taxon>
        <taxon>Microbacteriaceae</taxon>
        <taxon>Orlajensenia</taxon>
    </lineage>
</organism>
<dbReference type="EMBL" id="SPQZ01000001">
    <property type="protein sequence ID" value="TFV99714.1"/>
    <property type="molecule type" value="Genomic_DNA"/>
</dbReference>
<dbReference type="SUPFAM" id="SSF46689">
    <property type="entry name" value="Homeodomain-like"/>
    <property type="match status" value="1"/>
</dbReference>
<dbReference type="Proteomes" id="UP000298127">
    <property type="component" value="Unassembled WGS sequence"/>
</dbReference>
<feature type="domain" description="HTH tetR-type" evidence="5">
    <location>
        <begin position="10"/>
        <end position="70"/>
    </location>
</feature>
<dbReference type="InterPro" id="IPR050109">
    <property type="entry name" value="HTH-type_TetR-like_transc_reg"/>
</dbReference>
<evidence type="ECO:0000256" key="1">
    <source>
        <dbReference type="ARBA" id="ARBA00023015"/>
    </source>
</evidence>